<evidence type="ECO:0000256" key="5">
    <source>
        <dbReference type="ARBA" id="ARBA00022967"/>
    </source>
</evidence>
<dbReference type="EMBL" id="FWXF01000015">
    <property type="protein sequence ID" value="SMC26029.1"/>
    <property type="molecule type" value="Genomic_DNA"/>
</dbReference>
<evidence type="ECO:0000256" key="3">
    <source>
        <dbReference type="ARBA" id="ARBA00022741"/>
    </source>
</evidence>
<dbReference type="PANTHER" id="PTHR43875">
    <property type="entry name" value="MALTODEXTRIN IMPORT ATP-BINDING PROTEIN MSMX"/>
    <property type="match status" value="1"/>
</dbReference>
<dbReference type="InterPro" id="IPR015853">
    <property type="entry name" value="ABC_transpr_FbpC"/>
</dbReference>
<dbReference type="STRING" id="1121390.SAMN02746041_02504"/>
<keyword evidence="9" id="KW-1185">Reference proteome</keyword>
<keyword evidence="2" id="KW-1003">Cell membrane</keyword>
<dbReference type="SUPFAM" id="SSF50331">
    <property type="entry name" value="MOP-like"/>
    <property type="match status" value="1"/>
</dbReference>
<dbReference type="RefSeq" id="WP_084058299.1">
    <property type="nucleotide sequence ID" value="NZ_FWXF01000015.1"/>
</dbReference>
<dbReference type="InterPro" id="IPR008995">
    <property type="entry name" value="Mo/tungstate-bd_C_term_dom"/>
</dbReference>
<keyword evidence="5" id="KW-1278">Translocase</keyword>
<dbReference type="PROSITE" id="PS50893">
    <property type="entry name" value="ABC_TRANSPORTER_2"/>
    <property type="match status" value="1"/>
</dbReference>
<keyword evidence="1" id="KW-0813">Transport</keyword>
<dbReference type="Gene3D" id="3.40.50.300">
    <property type="entry name" value="P-loop containing nucleotide triphosphate hydrolases"/>
    <property type="match status" value="1"/>
</dbReference>
<dbReference type="InterPro" id="IPR027417">
    <property type="entry name" value="P-loop_NTPase"/>
</dbReference>
<keyword evidence="6" id="KW-0472">Membrane</keyword>
<gene>
    <name evidence="8" type="ORF">SAMN02746041_02504</name>
</gene>
<evidence type="ECO:0000256" key="4">
    <source>
        <dbReference type="ARBA" id="ARBA00022840"/>
    </source>
</evidence>
<evidence type="ECO:0000256" key="6">
    <source>
        <dbReference type="ARBA" id="ARBA00023136"/>
    </source>
</evidence>
<dbReference type="AlphaFoldDB" id="A0A1W1XPY2"/>
<protein>
    <submittedName>
        <fullName evidence="8">Carbohydrate ABC transporter ATP-binding protein, CUT1 family (TC 3.A.1.1.-)</fullName>
    </submittedName>
</protein>
<dbReference type="OrthoDB" id="9809450at2"/>
<evidence type="ECO:0000256" key="2">
    <source>
        <dbReference type="ARBA" id="ARBA00022475"/>
    </source>
</evidence>
<dbReference type="GO" id="GO:0055052">
    <property type="term" value="C:ATP-binding cassette (ABC) transporter complex, substrate-binding subunit-containing"/>
    <property type="evidence" value="ECO:0007669"/>
    <property type="project" value="TreeGrafter"/>
</dbReference>
<dbReference type="InterPro" id="IPR012340">
    <property type="entry name" value="NA-bd_OB-fold"/>
</dbReference>
<dbReference type="SMART" id="SM00382">
    <property type="entry name" value="AAA"/>
    <property type="match status" value="1"/>
</dbReference>
<feature type="domain" description="ABC transporter" evidence="7">
    <location>
        <begin position="3"/>
        <end position="233"/>
    </location>
</feature>
<dbReference type="Pfam" id="PF00005">
    <property type="entry name" value="ABC_tran"/>
    <property type="match status" value="1"/>
</dbReference>
<dbReference type="SUPFAM" id="SSF52540">
    <property type="entry name" value="P-loop containing nucleoside triphosphate hydrolases"/>
    <property type="match status" value="1"/>
</dbReference>
<dbReference type="GO" id="GO:0016887">
    <property type="term" value="F:ATP hydrolysis activity"/>
    <property type="evidence" value="ECO:0007669"/>
    <property type="project" value="InterPro"/>
</dbReference>
<keyword evidence="3" id="KW-0547">Nucleotide-binding</keyword>
<name>A0A1W1XPY2_9BACT</name>
<dbReference type="Proteomes" id="UP000192783">
    <property type="component" value="Unassembled WGS sequence"/>
</dbReference>
<dbReference type="PANTHER" id="PTHR43875:SF15">
    <property type="entry name" value="TREHALOSE IMPORT ATP-BINDING PROTEIN SUGC"/>
    <property type="match status" value="1"/>
</dbReference>
<organism evidence="8 9">
    <name type="scientific">Desulfacinum hydrothermale DSM 13146</name>
    <dbReference type="NCBI Taxonomy" id="1121390"/>
    <lineage>
        <taxon>Bacteria</taxon>
        <taxon>Pseudomonadati</taxon>
        <taxon>Thermodesulfobacteriota</taxon>
        <taxon>Syntrophobacteria</taxon>
        <taxon>Syntrophobacterales</taxon>
        <taxon>Syntrophobacteraceae</taxon>
        <taxon>Desulfacinum</taxon>
    </lineage>
</organism>
<dbReference type="InterPro" id="IPR047641">
    <property type="entry name" value="ABC_transpr_MalK/UgpC-like"/>
</dbReference>
<evidence type="ECO:0000313" key="8">
    <source>
        <dbReference type="EMBL" id="SMC26029.1"/>
    </source>
</evidence>
<dbReference type="CDD" id="cd03259">
    <property type="entry name" value="ABC_Carb_Solutes_like"/>
    <property type="match status" value="1"/>
</dbReference>
<dbReference type="GO" id="GO:0015408">
    <property type="term" value="F:ABC-type ferric iron transporter activity"/>
    <property type="evidence" value="ECO:0007669"/>
    <property type="project" value="InterPro"/>
</dbReference>
<dbReference type="GO" id="GO:0005524">
    <property type="term" value="F:ATP binding"/>
    <property type="evidence" value="ECO:0007669"/>
    <property type="project" value="UniProtKB-KW"/>
</dbReference>
<evidence type="ECO:0000259" key="7">
    <source>
        <dbReference type="PROSITE" id="PS50893"/>
    </source>
</evidence>
<evidence type="ECO:0000313" key="9">
    <source>
        <dbReference type="Proteomes" id="UP000192783"/>
    </source>
</evidence>
<dbReference type="Gene3D" id="2.40.50.140">
    <property type="entry name" value="Nucleic acid-binding proteins"/>
    <property type="match status" value="1"/>
</dbReference>
<accession>A0A1W1XPY2</accession>
<sequence length="367" mass="40961">MGLTLEHVDRIVDGETHLCDVTLEFPSGSRNILLGRTLAGKTTLLRIMAGLDRPTRGRVLVDGKDVTGVSVRKRNVAMVYQQFINYPSFTVYDNIASPLRLQGVPREEIDRRVREVAEMLRLTPLLDRLPAQLSGGQQQRTAIARALVKDADLLLLDEPLVNLDYKLREELREELTAIFERGRSIVVYTTTEPTEALMLGGNVVILDEGRVLQTGPTDQVYHRPTTMRAAEVYSDPPINYLDLVVEGSQARIGEQVTFALCAHLEGLAPGRYHAGLRANRFFLKRRTDRDVALESQVELSEINGSETFIHVNHQGFPLVVHETGIRTYKMGSTVTVHADPAQFFVFNQEGSLVAAPEVDPGRTPARR</sequence>
<dbReference type="InterPro" id="IPR003439">
    <property type="entry name" value="ABC_transporter-like_ATP-bd"/>
</dbReference>
<evidence type="ECO:0000256" key="1">
    <source>
        <dbReference type="ARBA" id="ARBA00022448"/>
    </source>
</evidence>
<dbReference type="Gene3D" id="2.40.50.100">
    <property type="match status" value="1"/>
</dbReference>
<dbReference type="InterPro" id="IPR003593">
    <property type="entry name" value="AAA+_ATPase"/>
</dbReference>
<proteinExistence type="predicted"/>
<keyword evidence="4 8" id="KW-0067">ATP-binding</keyword>
<reference evidence="8 9" key="1">
    <citation type="submission" date="2017-04" db="EMBL/GenBank/DDBJ databases">
        <authorList>
            <person name="Afonso C.L."/>
            <person name="Miller P.J."/>
            <person name="Scott M.A."/>
            <person name="Spackman E."/>
            <person name="Goraichik I."/>
            <person name="Dimitrov K.M."/>
            <person name="Suarez D.L."/>
            <person name="Swayne D.E."/>
        </authorList>
    </citation>
    <scope>NUCLEOTIDE SEQUENCE [LARGE SCALE GENOMIC DNA]</scope>
    <source>
        <strain evidence="8 9">DSM 13146</strain>
    </source>
</reference>